<feature type="transmembrane region" description="Helical" evidence="7">
    <location>
        <begin position="22"/>
        <end position="44"/>
    </location>
</feature>
<dbReference type="PANTHER" id="PTHR30353">
    <property type="entry name" value="INNER MEMBRANE PROTEIN DEDA-RELATED"/>
    <property type="match status" value="1"/>
</dbReference>
<reference evidence="10" key="1">
    <citation type="submission" date="2016-10" db="EMBL/GenBank/DDBJ databases">
        <authorList>
            <person name="Varghese N."/>
            <person name="Submissions S."/>
        </authorList>
    </citation>
    <scope>NUCLEOTIDE SEQUENCE [LARGE SCALE GENOMIC DNA]</scope>
    <source>
        <strain evidence="10">DSM 44654</strain>
    </source>
</reference>
<evidence type="ECO:0000313" key="10">
    <source>
        <dbReference type="Proteomes" id="UP000198878"/>
    </source>
</evidence>
<comment type="subcellular location">
    <subcellularLocation>
        <location evidence="1 7">Cell membrane</location>
        <topology evidence="1 7">Multi-pass membrane protein</topology>
    </subcellularLocation>
</comment>
<name>A0A1H5QTF3_9PSEU</name>
<dbReference type="InterPro" id="IPR032816">
    <property type="entry name" value="VTT_dom"/>
</dbReference>
<evidence type="ECO:0000259" key="8">
    <source>
        <dbReference type="Pfam" id="PF09335"/>
    </source>
</evidence>
<evidence type="ECO:0000313" key="9">
    <source>
        <dbReference type="EMBL" id="SEF28611.1"/>
    </source>
</evidence>
<feature type="transmembrane region" description="Helical" evidence="7">
    <location>
        <begin position="186"/>
        <end position="204"/>
    </location>
</feature>
<proteinExistence type="inferred from homology"/>
<gene>
    <name evidence="9" type="ORF">SAMN05421837_104238</name>
</gene>
<evidence type="ECO:0000256" key="4">
    <source>
        <dbReference type="ARBA" id="ARBA00022692"/>
    </source>
</evidence>
<feature type="domain" description="VTT" evidence="8">
    <location>
        <begin position="44"/>
        <end position="171"/>
    </location>
</feature>
<evidence type="ECO:0000256" key="1">
    <source>
        <dbReference type="ARBA" id="ARBA00004651"/>
    </source>
</evidence>
<dbReference type="RefSeq" id="WP_086671780.1">
    <property type="nucleotide sequence ID" value="NZ_FNUJ01000004.1"/>
</dbReference>
<dbReference type="Proteomes" id="UP000198878">
    <property type="component" value="Unassembled WGS sequence"/>
</dbReference>
<dbReference type="Pfam" id="PF09335">
    <property type="entry name" value="VTT_dom"/>
    <property type="match status" value="1"/>
</dbReference>
<dbReference type="InterPro" id="IPR032818">
    <property type="entry name" value="DedA-like"/>
</dbReference>
<feature type="transmembrane region" description="Helical" evidence="7">
    <location>
        <begin position="64"/>
        <end position="88"/>
    </location>
</feature>
<dbReference type="GO" id="GO:0005886">
    <property type="term" value="C:plasma membrane"/>
    <property type="evidence" value="ECO:0007669"/>
    <property type="project" value="UniProtKB-SubCell"/>
</dbReference>
<dbReference type="PANTHER" id="PTHR30353:SF0">
    <property type="entry name" value="TRANSMEMBRANE PROTEIN"/>
    <property type="match status" value="1"/>
</dbReference>
<evidence type="ECO:0000256" key="5">
    <source>
        <dbReference type="ARBA" id="ARBA00022989"/>
    </source>
</evidence>
<dbReference type="STRING" id="218821.SAMN05421837_104238"/>
<comment type="similarity">
    <text evidence="2 7">Belongs to the DedA family.</text>
</comment>
<evidence type="ECO:0000256" key="7">
    <source>
        <dbReference type="RuleBase" id="RU367016"/>
    </source>
</evidence>
<keyword evidence="3 7" id="KW-1003">Cell membrane</keyword>
<accession>A0A1H5QTF3</accession>
<keyword evidence="10" id="KW-1185">Reference proteome</keyword>
<evidence type="ECO:0000256" key="2">
    <source>
        <dbReference type="ARBA" id="ARBA00010792"/>
    </source>
</evidence>
<evidence type="ECO:0000256" key="3">
    <source>
        <dbReference type="ARBA" id="ARBA00022475"/>
    </source>
</evidence>
<organism evidence="9 10">
    <name type="scientific">Amycolatopsis pretoriensis</name>
    <dbReference type="NCBI Taxonomy" id="218821"/>
    <lineage>
        <taxon>Bacteria</taxon>
        <taxon>Bacillati</taxon>
        <taxon>Actinomycetota</taxon>
        <taxon>Actinomycetes</taxon>
        <taxon>Pseudonocardiales</taxon>
        <taxon>Pseudonocardiaceae</taxon>
        <taxon>Amycolatopsis</taxon>
    </lineage>
</organism>
<keyword evidence="6 7" id="KW-0472">Membrane</keyword>
<dbReference type="EMBL" id="FNUJ01000004">
    <property type="protein sequence ID" value="SEF28611.1"/>
    <property type="molecule type" value="Genomic_DNA"/>
</dbReference>
<protein>
    <submittedName>
        <fullName evidence="9">Membrane-associated protein</fullName>
    </submittedName>
</protein>
<keyword evidence="5 7" id="KW-1133">Transmembrane helix</keyword>
<feature type="transmembrane region" description="Helical" evidence="7">
    <location>
        <begin position="151"/>
        <end position="174"/>
    </location>
</feature>
<dbReference type="OrthoDB" id="9813426at2"/>
<dbReference type="AlphaFoldDB" id="A0A1H5QTF3"/>
<keyword evidence="4 7" id="KW-0812">Transmembrane</keyword>
<evidence type="ECO:0000256" key="6">
    <source>
        <dbReference type="ARBA" id="ARBA00023136"/>
    </source>
</evidence>
<sequence>MNVVSIEAAGVGVSWLDTAGPLLVWVIVLSFVLVECALIIGLFLPGDSLLFGAGVVLAQHGSDANAWFLSGAALIVAVLGNQIGYYIGRTSGTKLIARRDGKVLNRQALERAQRFLDRKGFFAIVAARWIPWIRTLAPLIAGAARMDPRRFMAATALGGLLWVPTLVLLGYYGAGLLDALPWLKTAALWASIAFFVVGTGYGVLRYRQEMRRPVEERDDARA</sequence>